<dbReference type="InterPro" id="IPR052027">
    <property type="entry name" value="PspC"/>
</dbReference>
<keyword evidence="5 6" id="KW-0472">Membrane</keyword>
<sequence length="160" mass="18136">MRNGELYRDKSKAKIAGVCAGLGDYFGIEIWLVRILTVTAFLLLAGPFMLVAYVAAWFILDEKPKGKHYEETNYSSKGYTFQADNQTSNNAYAGKGFRNSDAEGANKVEIKAKVWQAGQPPRQAFMDIKQRYAAVESKLRNLEKYVTSSEFQLNREFNKL</sequence>
<evidence type="ECO:0000256" key="6">
    <source>
        <dbReference type="SAM" id="Phobius"/>
    </source>
</evidence>
<comment type="subcellular location">
    <subcellularLocation>
        <location evidence="1">Cell membrane</location>
        <topology evidence="1">Single-pass membrane protein</topology>
    </subcellularLocation>
</comment>
<organism evidence="8 9">
    <name type="scientific">Glaciecola petra</name>
    <dbReference type="NCBI Taxonomy" id="3075602"/>
    <lineage>
        <taxon>Bacteria</taxon>
        <taxon>Pseudomonadati</taxon>
        <taxon>Pseudomonadota</taxon>
        <taxon>Gammaproteobacteria</taxon>
        <taxon>Alteromonadales</taxon>
        <taxon>Alteromonadaceae</taxon>
        <taxon>Glaciecola</taxon>
    </lineage>
</organism>
<evidence type="ECO:0000256" key="1">
    <source>
        <dbReference type="ARBA" id="ARBA00004162"/>
    </source>
</evidence>
<dbReference type="PANTHER" id="PTHR33885">
    <property type="entry name" value="PHAGE SHOCK PROTEIN C"/>
    <property type="match status" value="1"/>
</dbReference>
<keyword evidence="9" id="KW-1185">Reference proteome</keyword>
<dbReference type="Proteomes" id="UP001253545">
    <property type="component" value="Unassembled WGS sequence"/>
</dbReference>
<dbReference type="InterPro" id="IPR007168">
    <property type="entry name" value="Phageshock_PspC_N"/>
</dbReference>
<dbReference type="PANTHER" id="PTHR33885:SF3">
    <property type="entry name" value="PHAGE SHOCK PROTEIN C"/>
    <property type="match status" value="1"/>
</dbReference>
<dbReference type="RefSeq" id="WP_311367363.1">
    <property type="nucleotide sequence ID" value="NZ_JAVRHX010000001.1"/>
</dbReference>
<protein>
    <submittedName>
        <fullName evidence="8">Envelope stress response membrane protein PspC</fullName>
    </submittedName>
</protein>
<dbReference type="Pfam" id="PF04024">
    <property type="entry name" value="PspC"/>
    <property type="match status" value="1"/>
</dbReference>
<evidence type="ECO:0000313" key="9">
    <source>
        <dbReference type="Proteomes" id="UP001253545"/>
    </source>
</evidence>
<keyword evidence="3 6" id="KW-0812">Transmembrane</keyword>
<keyword evidence="4 6" id="KW-1133">Transmembrane helix</keyword>
<proteinExistence type="predicted"/>
<dbReference type="EMBL" id="JAVRHX010000001">
    <property type="protein sequence ID" value="MDT0593868.1"/>
    <property type="molecule type" value="Genomic_DNA"/>
</dbReference>
<evidence type="ECO:0000256" key="5">
    <source>
        <dbReference type="ARBA" id="ARBA00023136"/>
    </source>
</evidence>
<accession>A0ABU2ZML4</accession>
<feature type="transmembrane region" description="Helical" evidence="6">
    <location>
        <begin position="31"/>
        <end position="60"/>
    </location>
</feature>
<name>A0ABU2ZML4_9ALTE</name>
<feature type="domain" description="Phage shock protein PspC N-terminal" evidence="7">
    <location>
        <begin position="5"/>
        <end position="62"/>
    </location>
</feature>
<evidence type="ECO:0000256" key="2">
    <source>
        <dbReference type="ARBA" id="ARBA00022475"/>
    </source>
</evidence>
<evidence type="ECO:0000256" key="3">
    <source>
        <dbReference type="ARBA" id="ARBA00022692"/>
    </source>
</evidence>
<evidence type="ECO:0000256" key="4">
    <source>
        <dbReference type="ARBA" id="ARBA00022989"/>
    </source>
</evidence>
<comment type="caution">
    <text evidence="8">The sequence shown here is derived from an EMBL/GenBank/DDBJ whole genome shotgun (WGS) entry which is preliminary data.</text>
</comment>
<dbReference type="NCBIfam" id="TIGR02978">
    <property type="entry name" value="phageshock_pspC"/>
    <property type="match status" value="1"/>
</dbReference>
<dbReference type="InterPro" id="IPR014320">
    <property type="entry name" value="Phageshock_PspC"/>
</dbReference>
<reference evidence="8 9" key="1">
    <citation type="submission" date="2023-09" db="EMBL/GenBank/DDBJ databases">
        <authorList>
            <person name="Rey-Velasco X."/>
        </authorList>
    </citation>
    <scope>NUCLEOTIDE SEQUENCE [LARGE SCALE GENOMIC DNA]</scope>
    <source>
        <strain evidence="8 9">P117</strain>
    </source>
</reference>
<evidence type="ECO:0000259" key="7">
    <source>
        <dbReference type="Pfam" id="PF04024"/>
    </source>
</evidence>
<gene>
    <name evidence="8" type="primary">pspC</name>
    <name evidence="8" type="ORF">RM552_03295</name>
</gene>
<keyword evidence="2" id="KW-1003">Cell membrane</keyword>
<evidence type="ECO:0000313" key="8">
    <source>
        <dbReference type="EMBL" id="MDT0593868.1"/>
    </source>
</evidence>